<reference evidence="6" key="1">
    <citation type="submission" date="2018-10" db="EMBL/GenBank/DDBJ databases">
        <title>FDA dAtabase for Regulatory Grade micrObial Sequences (FDA-ARGOS): Supporting development and validation of Infectious Disease Dx tests.</title>
        <authorList>
            <person name="Kerrigan L."/>
            <person name="Tallon L."/>
            <person name="Sadzewicz L."/>
            <person name="Sengamalay N."/>
            <person name="Ott S."/>
            <person name="Godinez A."/>
            <person name="Nagaraj S."/>
            <person name="Vavikolanu K."/>
            <person name="Nadendla S."/>
            <person name="George J."/>
            <person name="Sichtig H."/>
        </authorList>
    </citation>
    <scope>NUCLEOTIDE SEQUENCE [LARGE SCALE GENOMIC DNA]</scope>
    <source>
        <strain evidence="6">FDAARGOS_311</strain>
    </source>
</reference>
<evidence type="ECO:0000313" key="4">
    <source>
        <dbReference type="EMBL" id="TPR10135.1"/>
    </source>
</evidence>
<evidence type="ECO:0000259" key="3">
    <source>
        <dbReference type="PROSITE" id="PS51471"/>
    </source>
</evidence>
<evidence type="ECO:0000256" key="1">
    <source>
        <dbReference type="ARBA" id="ARBA00008056"/>
    </source>
</evidence>
<name>A0A254U4Y3_ASPNG</name>
<dbReference type="OrthoDB" id="288590at2759"/>
<keyword evidence="2" id="KW-0408">Iron</keyword>
<dbReference type="InterPro" id="IPR026992">
    <property type="entry name" value="DIOX_N"/>
</dbReference>
<dbReference type="VEuPathDB" id="FungiDB:An02g00550"/>
<dbReference type="InterPro" id="IPR044861">
    <property type="entry name" value="IPNS-like_FE2OG_OXY"/>
</dbReference>
<sequence>MEFPIISLKDFSSEFDKISKEIFKASQEWGFFILKDHGIDGINQMFDRAREFFDLPMDIKSEKILNEDPVGYDGHQNTTFAASEGMSFGLPAGQLSKSSNIHSWWNEDRISEVETFKAQCNELNLKIMSCFAVNMGLPKEFFVASHRQELPGNTLKLIKYPKMDQQPGESIPRLSEHTDWGSVTILFTESPGLEVRDPSNQWHEVPVIPGAVTVNIGDALSLWTGKQLKSTMHRISWDKVPRSQDRYSIPYFVHPNFDTNLQLNTLPDESDDQQLTYSDYYKVRLRLTWGSLEEKDGIKKFGDVDNKTLMRLRTLGVANAGILESHSVNL</sequence>
<dbReference type="AlphaFoldDB" id="A0A254U4Y3"/>
<evidence type="ECO:0000313" key="6">
    <source>
        <dbReference type="Proteomes" id="UP000197666"/>
    </source>
</evidence>
<dbReference type="VEuPathDB" id="FungiDB:ASPNIDRAFT2_1091225"/>
<proteinExistence type="inferred from homology"/>
<dbReference type="InterPro" id="IPR050231">
    <property type="entry name" value="Iron_ascorbate_oxido_reductase"/>
</dbReference>
<dbReference type="EMBL" id="NKJJ02000008">
    <property type="protein sequence ID" value="TPR10139.1"/>
    <property type="molecule type" value="Genomic_DNA"/>
</dbReference>
<comment type="similarity">
    <text evidence="1 2">Belongs to the iron/ascorbate-dependent oxidoreductase family.</text>
</comment>
<dbReference type="EMBL" id="NKJJ02000008">
    <property type="protein sequence ID" value="TPR10135.1"/>
    <property type="molecule type" value="Genomic_DNA"/>
</dbReference>
<dbReference type="PANTHER" id="PTHR47990">
    <property type="entry name" value="2-OXOGLUTARATE (2OG) AND FE(II)-DEPENDENT OXYGENASE SUPERFAMILY PROTEIN-RELATED"/>
    <property type="match status" value="1"/>
</dbReference>
<dbReference type="VEuPathDB" id="FungiDB:M747DRAFT_291819"/>
<dbReference type="GO" id="GO:0016491">
    <property type="term" value="F:oxidoreductase activity"/>
    <property type="evidence" value="ECO:0007669"/>
    <property type="project" value="UniProtKB-KW"/>
</dbReference>
<reference evidence="5" key="2">
    <citation type="submission" date="2019-02" db="EMBL/GenBank/DDBJ databases">
        <title>FDA dAtabase for Regulatory Grade micrObial Sequences (FDA-ARGOS): Supporting development and validation of Infectious Disease Dx tests.</title>
        <authorList>
            <person name="Kerrigan L."/>
            <person name="Tallon L.J."/>
            <person name="Sadzewicz L."/>
            <person name="Sengamalay N."/>
            <person name="Ott S."/>
            <person name="Godinez A."/>
            <person name="Nagaraj S."/>
            <person name="Vavikolanu K."/>
            <person name="Vyas G."/>
            <person name="Nadendla S."/>
            <person name="Aluvathingal J."/>
            <person name="Sichtig H."/>
        </authorList>
    </citation>
    <scope>NUCLEOTIDE SEQUENCE</scope>
    <source>
        <strain evidence="5">FDAARGOS_311</strain>
    </source>
</reference>
<dbReference type="InterPro" id="IPR027443">
    <property type="entry name" value="IPNS-like_sf"/>
</dbReference>
<dbReference type="Pfam" id="PF03171">
    <property type="entry name" value="2OG-FeII_Oxy"/>
    <property type="match status" value="1"/>
</dbReference>
<evidence type="ECO:0000256" key="2">
    <source>
        <dbReference type="RuleBase" id="RU003682"/>
    </source>
</evidence>
<feature type="domain" description="Fe2OG dioxygenase" evidence="3">
    <location>
        <begin position="151"/>
        <end position="255"/>
    </location>
</feature>
<keyword evidence="2" id="KW-0479">Metal-binding</keyword>
<dbReference type="GO" id="GO:0046872">
    <property type="term" value="F:metal ion binding"/>
    <property type="evidence" value="ECO:0007669"/>
    <property type="project" value="UniProtKB-KW"/>
</dbReference>
<dbReference type="VEuPathDB" id="FungiDB:ATCC64974_73660"/>
<comment type="caution">
    <text evidence="5">The sequence shown here is derived from an EMBL/GenBank/DDBJ whole genome shotgun (WGS) entry which is preliminary data.</text>
</comment>
<dbReference type="Pfam" id="PF14226">
    <property type="entry name" value="DIOX_N"/>
    <property type="match status" value="1"/>
</dbReference>
<dbReference type="GO" id="GO:0044283">
    <property type="term" value="P:small molecule biosynthetic process"/>
    <property type="evidence" value="ECO:0007669"/>
    <property type="project" value="UniProtKB-ARBA"/>
</dbReference>
<keyword evidence="2" id="KW-0560">Oxidoreductase</keyword>
<organism evidence="5 6">
    <name type="scientific">Aspergillus niger</name>
    <dbReference type="NCBI Taxonomy" id="5061"/>
    <lineage>
        <taxon>Eukaryota</taxon>
        <taxon>Fungi</taxon>
        <taxon>Dikarya</taxon>
        <taxon>Ascomycota</taxon>
        <taxon>Pezizomycotina</taxon>
        <taxon>Eurotiomycetes</taxon>
        <taxon>Eurotiomycetidae</taxon>
        <taxon>Eurotiales</taxon>
        <taxon>Aspergillaceae</taxon>
        <taxon>Aspergillus</taxon>
        <taxon>Aspergillus subgen. Circumdati</taxon>
    </lineage>
</organism>
<evidence type="ECO:0000313" key="5">
    <source>
        <dbReference type="EMBL" id="TPR10139.1"/>
    </source>
</evidence>
<dbReference type="Proteomes" id="UP000197666">
    <property type="component" value="Unassembled WGS sequence"/>
</dbReference>
<accession>A0A254U4Y3</accession>
<dbReference type="Gene3D" id="2.60.120.330">
    <property type="entry name" value="B-lactam Antibiotic, Isopenicillin N Synthase, Chain"/>
    <property type="match status" value="1"/>
</dbReference>
<gene>
    <name evidence="4" type="ORF">CAN33_0054955</name>
    <name evidence="5" type="ORF">CAN33_0054975</name>
</gene>
<protein>
    <submittedName>
        <fullName evidence="5">F-box domain family protein</fullName>
    </submittedName>
</protein>
<dbReference type="SUPFAM" id="SSF51197">
    <property type="entry name" value="Clavaminate synthase-like"/>
    <property type="match status" value="1"/>
</dbReference>
<dbReference type="InterPro" id="IPR005123">
    <property type="entry name" value="Oxoglu/Fe-dep_dioxygenase_dom"/>
</dbReference>
<dbReference type="PROSITE" id="PS51471">
    <property type="entry name" value="FE2OG_OXY"/>
    <property type="match status" value="1"/>
</dbReference>